<feature type="region of interest" description="Disordered" evidence="1">
    <location>
        <begin position="1"/>
        <end position="24"/>
    </location>
</feature>
<dbReference type="AlphaFoldDB" id="A0A645FTB0"/>
<evidence type="ECO:0000313" key="2">
    <source>
        <dbReference type="EMBL" id="MPN17697.1"/>
    </source>
</evidence>
<protein>
    <submittedName>
        <fullName evidence="2">Uncharacterized protein</fullName>
    </submittedName>
</protein>
<evidence type="ECO:0000256" key="1">
    <source>
        <dbReference type="SAM" id="MobiDB-lite"/>
    </source>
</evidence>
<sequence length="70" mass="7600">MAIEKGVPLIPDGRTSEDAGRKKLRHGDSVVAGLMVEHAYSSTASAYQPFEYEPCPPASSFSKGDDDENW</sequence>
<reference evidence="2" key="1">
    <citation type="submission" date="2019-08" db="EMBL/GenBank/DDBJ databases">
        <authorList>
            <person name="Kucharzyk K."/>
            <person name="Murdoch R.W."/>
            <person name="Higgins S."/>
            <person name="Loffler F."/>
        </authorList>
    </citation>
    <scope>NUCLEOTIDE SEQUENCE</scope>
</reference>
<name>A0A645FTB0_9ZZZZ</name>
<dbReference type="EMBL" id="VSSQ01064878">
    <property type="protein sequence ID" value="MPN17697.1"/>
    <property type="molecule type" value="Genomic_DNA"/>
</dbReference>
<comment type="caution">
    <text evidence="2">The sequence shown here is derived from an EMBL/GenBank/DDBJ whole genome shotgun (WGS) entry which is preliminary data.</text>
</comment>
<proteinExistence type="predicted"/>
<accession>A0A645FTB0</accession>
<gene>
    <name evidence="2" type="ORF">SDC9_165052</name>
</gene>
<organism evidence="2">
    <name type="scientific">bioreactor metagenome</name>
    <dbReference type="NCBI Taxonomy" id="1076179"/>
    <lineage>
        <taxon>unclassified sequences</taxon>
        <taxon>metagenomes</taxon>
        <taxon>ecological metagenomes</taxon>
    </lineage>
</organism>